<organism evidence="1 2">
    <name type="scientific">Drosophila pseudoobscura pseudoobscura</name>
    <name type="common">Fruit fly</name>
    <dbReference type="NCBI Taxonomy" id="46245"/>
    <lineage>
        <taxon>Eukaryota</taxon>
        <taxon>Metazoa</taxon>
        <taxon>Ecdysozoa</taxon>
        <taxon>Arthropoda</taxon>
        <taxon>Hexapoda</taxon>
        <taxon>Insecta</taxon>
        <taxon>Pterygota</taxon>
        <taxon>Neoptera</taxon>
        <taxon>Endopterygota</taxon>
        <taxon>Diptera</taxon>
        <taxon>Brachycera</taxon>
        <taxon>Muscomorpha</taxon>
        <taxon>Ephydroidea</taxon>
        <taxon>Drosophilidae</taxon>
        <taxon>Drosophila</taxon>
        <taxon>Sophophora</taxon>
    </lineage>
</organism>
<accession>A0A6I8UAL5</accession>
<name>A0A6I8UAL5_DROPS</name>
<dbReference type="FunCoup" id="A0A6I8UAL5">
    <property type="interactions" value="35"/>
</dbReference>
<dbReference type="InParanoid" id="A0A6I8UAL5"/>
<dbReference type="RefSeq" id="XP_001352449.4">
    <property type="nucleotide sequence ID" value="XM_001352413.4"/>
</dbReference>
<evidence type="ECO:0000313" key="1">
    <source>
        <dbReference type="Proteomes" id="UP000001819"/>
    </source>
</evidence>
<evidence type="ECO:0000313" key="2">
    <source>
        <dbReference type="RefSeq" id="XP_001352449.4"/>
    </source>
</evidence>
<dbReference type="AlphaFoldDB" id="A0A6I8UAL5"/>
<protein>
    <submittedName>
        <fullName evidence="2">Augmin complex subunit msd1</fullName>
    </submittedName>
</protein>
<reference evidence="2" key="1">
    <citation type="submission" date="2025-08" db="UniProtKB">
        <authorList>
            <consortium name="RefSeq"/>
        </authorList>
    </citation>
    <scope>IDENTIFICATION</scope>
    <source>
        <strain evidence="2">MV-25-SWS-2005</strain>
        <tissue evidence="2">Whole body</tissue>
    </source>
</reference>
<keyword evidence="1" id="KW-1185">Reference proteome</keyword>
<sequence length="153" mass="17061">MQHSGDTKQKQFEMPDAVDELLAGLVGNRQTMQRQAATIDEIMEKSNNTLIHIESQNKALAPTTAAPGAQKLVNVKPVCKQALVKILENFKQLVQQNSEKRDDKHSVLDGVLACRQRVEHLASTVRKLVALCDTVHQLKTHQEDLDAEDEDLS</sequence>
<dbReference type="KEGG" id="dpo:4811941"/>
<gene>
    <name evidence="2" type="primary">msd1</name>
</gene>
<proteinExistence type="predicted"/>
<dbReference type="Proteomes" id="UP000001819">
    <property type="component" value="Chromosome X"/>
</dbReference>